<evidence type="ECO:0000256" key="7">
    <source>
        <dbReference type="HAMAP-Rule" id="MF_00868"/>
    </source>
</evidence>
<dbReference type="GO" id="GO:0030170">
    <property type="term" value="F:pyridoxal phosphate binding"/>
    <property type="evidence" value="ECO:0007669"/>
    <property type="project" value="UniProtKB-UniRule"/>
</dbReference>
<sequence length="371" mass="40795">MPYNSFFREWRLAAIKIMDADGQRSADSHMIPLSLPGFPGIDIYLKDESSHPTGSLKHRLARSLILYGICNGLIGPRTVLVEASSGSTAVSEAYFARMLGLKFIAVLPRTTSMSKIEAIRSQGASCHFVEEPAKVYEEADRLAQCENGHYLDQFTFAERATDWRGNNNIAESIFQQLSLERHSIPKWISMSAGTGGTSATIGRYIFYKGIDTRLCVPDPEHSVFYAGWTQDNIEVTCSRGSGIEGIGRPRVEKSFVPGVIDAMIKVPDTASIAASRVLSRVLSRRVGASTGTNLMGVLWAAAAMRKAREQGSLVTLICDSGERYVDTYFSDSWLCLQGIDIKSAIEMVEHAFAYGELAPDLVLDQTMRARS</sequence>
<evidence type="ECO:0000313" key="9">
    <source>
        <dbReference type="EMBL" id="SFD33062.1"/>
    </source>
</evidence>
<comment type="function">
    <text evidence="7">A cysteine desulfhydrase that generates hydrogen sulfide, H(2)S. The H(2)S produced by this enzyme may modulate central metabolism.</text>
</comment>
<dbReference type="STRING" id="728005.SAMN04488059_14112"/>
<keyword evidence="3 7" id="KW-0963">Cytoplasm</keyword>
<dbReference type="PANTHER" id="PTHR10314">
    <property type="entry name" value="CYSTATHIONINE BETA-SYNTHASE"/>
    <property type="match status" value="1"/>
</dbReference>
<evidence type="ECO:0000259" key="8">
    <source>
        <dbReference type="Pfam" id="PF00291"/>
    </source>
</evidence>
<dbReference type="Pfam" id="PF00291">
    <property type="entry name" value="PALP"/>
    <property type="match status" value="1"/>
</dbReference>
<feature type="domain" description="Tryptophan synthase beta chain-like PALP" evidence="8">
    <location>
        <begin position="38"/>
        <end position="319"/>
    </location>
</feature>
<gene>
    <name evidence="7" type="primary">cds1</name>
    <name evidence="9" type="ORF">SAMN04488059_14112</name>
</gene>
<accession>A0A1I1RFT1</accession>
<dbReference type="InterPro" id="IPR047586">
    <property type="entry name" value="Cds1"/>
</dbReference>
<dbReference type="AlphaFoldDB" id="A0A1I1RFT1"/>
<dbReference type="EC" id="4.4.1.1" evidence="7"/>
<reference evidence="9 10" key="1">
    <citation type="submission" date="2016-10" db="EMBL/GenBank/DDBJ databases">
        <authorList>
            <person name="de Groot N.N."/>
        </authorList>
    </citation>
    <scope>NUCLEOTIDE SEQUENCE [LARGE SCALE GENOMIC DNA]</scope>
    <source>
        <strain evidence="9 10">CGMCC 1.10210</strain>
    </source>
</reference>
<dbReference type="GO" id="GO:0005737">
    <property type="term" value="C:cytoplasm"/>
    <property type="evidence" value="ECO:0007669"/>
    <property type="project" value="UniProtKB-SubCell"/>
</dbReference>
<organism evidence="9 10">
    <name type="scientific">Devosia psychrophila</name>
    <dbReference type="NCBI Taxonomy" id="728005"/>
    <lineage>
        <taxon>Bacteria</taxon>
        <taxon>Pseudomonadati</taxon>
        <taxon>Pseudomonadota</taxon>
        <taxon>Alphaproteobacteria</taxon>
        <taxon>Hyphomicrobiales</taxon>
        <taxon>Devosiaceae</taxon>
        <taxon>Devosia</taxon>
    </lineage>
</organism>
<proteinExistence type="inferred from homology"/>
<evidence type="ECO:0000313" key="10">
    <source>
        <dbReference type="Proteomes" id="UP000182258"/>
    </source>
</evidence>
<evidence type="ECO:0000256" key="5">
    <source>
        <dbReference type="ARBA" id="ARBA00023239"/>
    </source>
</evidence>
<comment type="function">
    <text evidence="6">A cysteine desulfhydrase that generates hydrogen sulfide, H(2)S. The H(2)S produced by this enzyme stimulates respiration in M.tuberculosis, mediated primarily via cytochrome bd with a lesser contribution from cytochrome bc1/aa3. H(2)S modulates the balance between respiration and glycolysis, and also contributes to redox homeostasis. Probably eliminates toxic levels of Cys (which can induce oxidative stress).</text>
</comment>
<dbReference type="InterPro" id="IPR036052">
    <property type="entry name" value="TrpB-like_PALP_sf"/>
</dbReference>
<dbReference type="FunFam" id="3.40.50.1100:FF:000015">
    <property type="entry name" value="Cysteine synthase B"/>
    <property type="match status" value="1"/>
</dbReference>
<dbReference type="Proteomes" id="UP000182258">
    <property type="component" value="Unassembled WGS sequence"/>
</dbReference>
<comment type="similarity">
    <text evidence="7">Belongs to the cysteine synthase/cystathionine beta-synthase family. Cds1 subfamily.</text>
</comment>
<evidence type="ECO:0000256" key="4">
    <source>
        <dbReference type="ARBA" id="ARBA00022898"/>
    </source>
</evidence>
<evidence type="ECO:0000256" key="6">
    <source>
        <dbReference type="ARBA" id="ARBA00055251"/>
    </source>
</evidence>
<keyword evidence="5 7" id="KW-0456">Lyase</keyword>
<dbReference type="HAMAP" id="MF_00868">
    <property type="entry name" value="Cds1"/>
    <property type="match status" value="1"/>
</dbReference>
<feature type="modified residue" description="N6-(pyridoxal phosphate)lysine" evidence="7">
    <location>
        <position position="57"/>
    </location>
</feature>
<dbReference type="GO" id="GO:0019450">
    <property type="term" value="P:L-cysteine catabolic process to pyruvate"/>
    <property type="evidence" value="ECO:0007669"/>
    <property type="project" value="UniProtKB-UniRule"/>
</dbReference>
<dbReference type="InterPro" id="IPR001926">
    <property type="entry name" value="TrpB-like_PALP"/>
</dbReference>
<keyword evidence="4 7" id="KW-0663">Pyridoxal phosphate</keyword>
<dbReference type="GO" id="GO:0016829">
    <property type="term" value="F:lyase activity"/>
    <property type="evidence" value="ECO:0007669"/>
    <property type="project" value="UniProtKB-KW"/>
</dbReference>
<evidence type="ECO:0000256" key="3">
    <source>
        <dbReference type="ARBA" id="ARBA00022490"/>
    </source>
</evidence>
<dbReference type="OrthoDB" id="7624112at2"/>
<comment type="subcellular location">
    <subcellularLocation>
        <location evidence="2">Cytoplasm</location>
    </subcellularLocation>
</comment>
<name>A0A1I1RFT1_9HYPH</name>
<dbReference type="EMBL" id="FOMB01000041">
    <property type="protein sequence ID" value="SFD33062.1"/>
    <property type="molecule type" value="Genomic_DNA"/>
</dbReference>
<dbReference type="SUPFAM" id="SSF53686">
    <property type="entry name" value="Tryptophan synthase beta subunit-like PLP-dependent enzymes"/>
    <property type="match status" value="1"/>
</dbReference>
<evidence type="ECO:0000256" key="1">
    <source>
        <dbReference type="ARBA" id="ARBA00001933"/>
    </source>
</evidence>
<evidence type="ECO:0000256" key="2">
    <source>
        <dbReference type="ARBA" id="ARBA00004496"/>
    </source>
</evidence>
<comment type="catalytic activity">
    <reaction evidence="7">
        <text>L-cysteine + H2O = hydrogen sulfide + pyruvate + NH4(+) + H(+)</text>
        <dbReference type="Rhea" id="RHEA:24931"/>
        <dbReference type="ChEBI" id="CHEBI:15361"/>
        <dbReference type="ChEBI" id="CHEBI:15377"/>
        <dbReference type="ChEBI" id="CHEBI:15378"/>
        <dbReference type="ChEBI" id="CHEBI:28938"/>
        <dbReference type="ChEBI" id="CHEBI:29919"/>
        <dbReference type="ChEBI" id="CHEBI:35235"/>
        <dbReference type="EC" id="4.4.1.1"/>
    </reaction>
</comment>
<protein>
    <recommendedName>
        <fullName evidence="7">L-cysteine desulfhydrase Cds1</fullName>
        <ecNumber evidence="7">4.4.1.1</ecNumber>
    </recommendedName>
</protein>
<dbReference type="InterPro" id="IPR050214">
    <property type="entry name" value="Cys_Synth/Cystath_Beta-Synth"/>
</dbReference>
<comment type="cofactor">
    <cofactor evidence="1 7">
        <name>pyridoxal 5'-phosphate</name>
        <dbReference type="ChEBI" id="CHEBI:597326"/>
    </cofactor>
</comment>
<dbReference type="Gene3D" id="3.40.50.1100">
    <property type="match status" value="2"/>
</dbReference>